<keyword evidence="3" id="KW-1185">Reference proteome</keyword>
<dbReference type="EMBL" id="JAZGQO010000002">
    <property type="protein sequence ID" value="KAK6191313.1"/>
    <property type="molecule type" value="Genomic_DNA"/>
</dbReference>
<accession>A0AAN8PZV3</accession>
<dbReference type="Proteomes" id="UP001347796">
    <property type="component" value="Unassembled WGS sequence"/>
</dbReference>
<evidence type="ECO:0000313" key="2">
    <source>
        <dbReference type="EMBL" id="KAK6191313.1"/>
    </source>
</evidence>
<dbReference type="Pfam" id="PF13350">
    <property type="entry name" value="Y_phosphatase3"/>
    <property type="match status" value="2"/>
</dbReference>
<dbReference type="PANTHER" id="PTHR31126">
    <property type="entry name" value="TYROSINE-PROTEIN PHOSPHATASE"/>
    <property type="match status" value="1"/>
</dbReference>
<dbReference type="InterPro" id="IPR026893">
    <property type="entry name" value="Tyr/Ser_Pase_IphP-type"/>
</dbReference>
<name>A0AAN8PZV3_PATCE</name>
<protein>
    <recommendedName>
        <fullName evidence="4">Tyrosine specific protein phosphatases domain-containing protein</fullName>
    </recommendedName>
</protein>
<evidence type="ECO:0008006" key="4">
    <source>
        <dbReference type="Google" id="ProtNLM"/>
    </source>
</evidence>
<dbReference type="AlphaFoldDB" id="A0AAN8PZV3"/>
<gene>
    <name evidence="2" type="ORF">SNE40_003036</name>
</gene>
<dbReference type="SUPFAM" id="SSF52799">
    <property type="entry name" value="(Phosphotyrosine protein) phosphatases II"/>
    <property type="match status" value="1"/>
</dbReference>
<dbReference type="PANTHER" id="PTHR31126:SF1">
    <property type="entry name" value="TYROSINE SPECIFIC PROTEIN PHOSPHATASES DOMAIN-CONTAINING PROTEIN"/>
    <property type="match status" value="1"/>
</dbReference>
<proteinExistence type="predicted"/>
<dbReference type="InterPro" id="IPR029021">
    <property type="entry name" value="Prot-tyrosine_phosphatase-like"/>
</dbReference>
<keyword evidence="1" id="KW-0472">Membrane</keyword>
<dbReference type="Gene3D" id="3.90.190.10">
    <property type="entry name" value="Protein tyrosine phosphatase superfamily"/>
    <property type="match status" value="1"/>
</dbReference>
<feature type="transmembrane region" description="Helical" evidence="1">
    <location>
        <begin position="166"/>
        <end position="187"/>
    </location>
</feature>
<reference evidence="2 3" key="1">
    <citation type="submission" date="2024-01" db="EMBL/GenBank/DDBJ databases">
        <title>The genome of the rayed Mediterranean limpet Patella caerulea (Linnaeus, 1758).</title>
        <authorList>
            <person name="Anh-Thu Weber A."/>
            <person name="Halstead-Nussloch G."/>
        </authorList>
    </citation>
    <scope>NUCLEOTIDE SEQUENCE [LARGE SCALE GENOMIC DNA]</scope>
    <source>
        <strain evidence="2">AATW-2023a</strain>
        <tissue evidence="2">Whole specimen</tissue>
    </source>
</reference>
<evidence type="ECO:0000313" key="3">
    <source>
        <dbReference type="Proteomes" id="UP001347796"/>
    </source>
</evidence>
<keyword evidence="1" id="KW-1133">Transmembrane helix</keyword>
<keyword evidence="1" id="KW-0812">Transmembrane</keyword>
<comment type="caution">
    <text evidence="2">The sequence shown here is derived from an EMBL/GenBank/DDBJ whole genome shotgun (WGS) entry which is preliminary data.</text>
</comment>
<organism evidence="2 3">
    <name type="scientific">Patella caerulea</name>
    <name type="common">Rayed Mediterranean limpet</name>
    <dbReference type="NCBI Taxonomy" id="87958"/>
    <lineage>
        <taxon>Eukaryota</taxon>
        <taxon>Metazoa</taxon>
        <taxon>Spiralia</taxon>
        <taxon>Lophotrochozoa</taxon>
        <taxon>Mollusca</taxon>
        <taxon>Gastropoda</taxon>
        <taxon>Patellogastropoda</taxon>
        <taxon>Patelloidea</taxon>
        <taxon>Patellidae</taxon>
        <taxon>Patella</taxon>
    </lineage>
</organism>
<dbReference type="GO" id="GO:0004721">
    <property type="term" value="F:phosphoprotein phosphatase activity"/>
    <property type="evidence" value="ECO:0007669"/>
    <property type="project" value="InterPro"/>
</dbReference>
<sequence>MAAPSEKLFLEIASLPNFRVLWGPKTNADSEKSKNVVLYRSSRPDLLDERGLSFFQKLKIKRILDFRSKKEYRKANGKKVLDETYPVYKVAFPHGRNYKPNEPVILKSVPNRRCNFEWFTKLAKGKVNQEAGDQSSDNTPLGQHILLDFFSAAYIWTVFKRAPWYLQLYSLIFLAIDIIFNTGYMYFVRFFARNVLNPTGLIGQYKDMIDMSQRSICAALKLLTDNENYPVLINCAHGKDRTGIVSALVLSCLGLPRQYIITEYALSRMGTLNMKERLYTEIVKRFHMSEEFVTAEADTMNQLLDYICEKYGCIKNYLECIGFGETEQEKLKEQLGKYIEINEGDDKILCPDF</sequence>
<evidence type="ECO:0000256" key="1">
    <source>
        <dbReference type="SAM" id="Phobius"/>
    </source>
</evidence>